<sequence>MCNKFSSVLLLFIVSVVCVQSSFDKLEGEPCETEGIAGKCAHIYKCLSAFLDVKKRKHPTICSFQGREPIVCCTDCELVSDAREAIIGKDGTVFYKSSQKAENKCIDLLALLPETCETGGMSVAWKRDDQPCKKFIRKGYVGKKKKGFSTVVVGGTDAKRYNFTHMALLGYGEDRASAQWHCGGSLISEKFILTAGHCISDPKRGPVRFVVLGILKRSDPEDLWQVYNVKRIVPHPEYRPPSKYHDIALLETDKLVTYNKAVFPACLDVQGKFFKDKDDEIIKFKDDDEDDDDDNEEINEDQLKEFQKLFTLLDEPVEDQRQAVATGWGKLGRDRELSDTLQEVYLNRFSERKCLVHFQPNRNLKHGYNATTQMCYGDEKETKDTCEGDSGGPLQVRSQVAHCLHTVIGVTSFGKACGYLGEAGMYSRVYHYVSWIESVVWPGED</sequence>
<reference evidence="1" key="1">
    <citation type="submission" date="2023-03" db="EMBL/GenBank/DDBJ databases">
        <title>Chromosome-level genomes of two armyworms, Mythimna separata and Mythimna loreyi, provide insights into the biosynthesis and reception of sex pheromones.</title>
        <authorList>
            <person name="Zhao H."/>
        </authorList>
    </citation>
    <scope>NUCLEOTIDE SEQUENCE</scope>
    <source>
        <strain evidence="1">BeijingLab</strain>
    </source>
</reference>
<comment type="caution">
    <text evidence="1">The sequence shown here is derived from an EMBL/GenBank/DDBJ whole genome shotgun (WGS) entry which is preliminary data.</text>
</comment>
<name>A0ACC2Q1M3_9NEOP</name>
<dbReference type="EMBL" id="CM056807">
    <property type="protein sequence ID" value="KAJ8705446.1"/>
    <property type="molecule type" value="Genomic_DNA"/>
</dbReference>
<proteinExistence type="predicted"/>
<protein>
    <submittedName>
        <fullName evidence="1">Uncharacterized protein</fullName>
    </submittedName>
</protein>
<organism evidence="1 2">
    <name type="scientific">Mythimna loreyi</name>
    <dbReference type="NCBI Taxonomy" id="667449"/>
    <lineage>
        <taxon>Eukaryota</taxon>
        <taxon>Metazoa</taxon>
        <taxon>Ecdysozoa</taxon>
        <taxon>Arthropoda</taxon>
        <taxon>Hexapoda</taxon>
        <taxon>Insecta</taxon>
        <taxon>Pterygota</taxon>
        <taxon>Neoptera</taxon>
        <taxon>Endopterygota</taxon>
        <taxon>Lepidoptera</taxon>
        <taxon>Glossata</taxon>
        <taxon>Ditrysia</taxon>
        <taxon>Noctuoidea</taxon>
        <taxon>Noctuidae</taxon>
        <taxon>Noctuinae</taxon>
        <taxon>Hadenini</taxon>
        <taxon>Mythimna</taxon>
    </lineage>
</organism>
<keyword evidence="2" id="KW-1185">Reference proteome</keyword>
<dbReference type="Proteomes" id="UP001231649">
    <property type="component" value="Chromosome 31"/>
</dbReference>
<gene>
    <name evidence="1" type="ORF">PYW08_012492</name>
</gene>
<accession>A0ACC2Q1M3</accession>
<evidence type="ECO:0000313" key="1">
    <source>
        <dbReference type="EMBL" id="KAJ8705446.1"/>
    </source>
</evidence>
<evidence type="ECO:0000313" key="2">
    <source>
        <dbReference type="Proteomes" id="UP001231649"/>
    </source>
</evidence>